<dbReference type="PANTHER" id="PTHR12875:SF0">
    <property type="entry name" value="GOLGI TO ER TRAFFIC PROTEIN 4 HOMOLOG"/>
    <property type="match status" value="1"/>
</dbReference>
<dbReference type="GO" id="GO:0045048">
    <property type="term" value="P:protein insertion into ER membrane"/>
    <property type="evidence" value="ECO:0007669"/>
    <property type="project" value="InterPro"/>
</dbReference>
<keyword evidence="4" id="KW-0963">Cytoplasm</keyword>
<dbReference type="GO" id="GO:0072380">
    <property type="term" value="C:TRC complex"/>
    <property type="evidence" value="ECO:0007669"/>
    <property type="project" value="TreeGrafter"/>
</dbReference>
<dbReference type="FunCoup" id="A0A3N4KVV7">
    <property type="interactions" value="388"/>
</dbReference>
<evidence type="ECO:0000256" key="1">
    <source>
        <dbReference type="ARBA" id="ARBA00004514"/>
    </source>
</evidence>
<keyword evidence="3" id="KW-0813">Transport</keyword>
<evidence type="ECO:0000256" key="4">
    <source>
        <dbReference type="ARBA" id="ARBA00022490"/>
    </source>
</evidence>
<dbReference type="OrthoDB" id="10252405at2759"/>
<dbReference type="FunFam" id="1.25.40.10:FF:000060">
    <property type="entry name" value="Golgi to ER traffic protein 4 homolog"/>
    <property type="match status" value="1"/>
</dbReference>
<comment type="subcellular location">
    <subcellularLocation>
        <location evidence="1">Cytoplasm</location>
        <location evidence="1">Cytosol</location>
    </subcellularLocation>
</comment>
<comment type="similarity">
    <text evidence="2">Belongs to the GET4 family.</text>
</comment>
<evidence type="ECO:0000256" key="3">
    <source>
        <dbReference type="ARBA" id="ARBA00022448"/>
    </source>
</evidence>
<organism evidence="5 6">
    <name type="scientific">Morchella conica CCBAS932</name>
    <dbReference type="NCBI Taxonomy" id="1392247"/>
    <lineage>
        <taxon>Eukaryota</taxon>
        <taxon>Fungi</taxon>
        <taxon>Dikarya</taxon>
        <taxon>Ascomycota</taxon>
        <taxon>Pezizomycotina</taxon>
        <taxon>Pezizomycetes</taxon>
        <taxon>Pezizales</taxon>
        <taxon>Morchellaceae</taxon>
        <taxon>Morchella</taxon>
    </lineage>
</organism>
<dbReference type="InParanoid" id="A0A3N4KVV7"/>
<keyword evidence="6" id="KW-1185">Reference proteome</keyword>
<dbReference type="Proteomes" id="UP000277580">
    <property type="component" value="Unassembled WGS sequence"/>
</dbReference>
<name>A0A3N4KVV7_9PEZI</name>
<dbReference type="PANTHER" id="PTHR12875">
    <property type="entry name" value="GOLGI TO ER TRAFFIC PROTEIN 4 HOMOLOG"/>
    <property type="match status" value="1"/>
</dbReference>
<dbReference type="Pfam" id="PF04190">
    <property type="entry name" value="GET4"/>
    <property type="match status" value="1"/>
</dbReference>
<accession>A0A3N4KVV7</accession>
<evidence type="ECO:0000313" key="5">
    <source>
        <dbReference type="EMBL" id="RPB13608.1"/>
    </source>
</evidence>
<dbReference type="STRING" id="1392247.A0A3N4KVV7"/>
<dbReference type="AlphaFoldDB" id="A0A3N4KVV7"/>
<dbReference type="Gene3D" id="1.25.40.10">
    <property type="entry name" value="Tetratricopeptide repeat domain"/>
    <property type="match status" value="1"/>
</dbReference>
<gene>
    <name evidence="5" type="ORF">P167DRAFT_504982</name>
</gene>
<evidence type="ECO:0000256" key="2">
    <source>
        <dbReference type="ARBA" id="ARBA00005351"/>
    </source>
</evidence>
<reference evidence="5 6" key="1">
    <citation type="journal article" date="2018" name="Nat. Ecol. Evol.">
        <title>Pezizomycetes genomes reveal the molecular basis of ectomycorrhizal truffle lifestyle.</title>
        <authorList>
            <person name="Murat C."/>
            <person name="Payen T."/>
            <person name="Noel B."/>
            <person name="Kuo A."/>
            <person name="Morin E."/>
            <person name="Chen J."/>
            <person name="Kohler A."/>
            <person name="Krizsan K."/>
            <person name="Balestrini R."/>
            <person name="Da Silva C."/>
            <person name="Montanini B."/>
            <person name="Hainaut M."/>
            <person name="Levati E."/>
            <person name="Barry K.W."/>
            <person name="Belfiori B."/>
            <person name="Cichocki N."/>
            <person name="Clum A."/>
            <person name="Dockter R.B."/>
            <person name="Fauchery L."/>
            <person name="Guy J."/>
            <person name="Iotti M."/>
            <person name="Le Tacon F."/>
            <person name="Lindquist E.A."/>
            <person name="Lipzen A."/>
            <person name="Malagnac F."/>
            <person name="Mello A."/>
            <person name="Molinier V."/>
            <person name="Miyauchi S."/>
            <person name="Poulain J."/>
            <person name="Riccioni C."/>
            <person name="Rubini A."/>
            <person name="Sitrit Y."/>
            <person name="Splivallo R."/>
            <person name="Traeger S."/>
            <person name="Wang M."/>
            <person name="Zifcakova L."/>
            <person name="Wipf D."/>
            <person name="Zambonelli A."/>
            <person name="Paolocci F."/>
            <person name="Nowrousian M."/>
            <person name="Ottonello S."/>
            <person name="Baldrian P."/>
            <person name="Spatafora J.W."/>
            <person name="Henrissat B."/>
            <person name="Nagy L.G."/>
            <person name="Aury J.M."/>
            <person name="Wincker P."/>
            <person name="Grigoriev I.V."/>
            <person name="Bonfante P."/>
            <person name="Martin F.M."/>
        </authorList>
    </citation>
    <scope>NUCLEOTIDE SEQUENCE [LARGE SCALE GENOMIC DNA]</scope>
    <source>
        <strain evidence="5 6">CCBAS932</strain>
    </source>
</reference>
<protein>
    <submittedName>
        <fullName evidence="5">DUF410-domain-containing protein</fullName>
    </submittedName>
</protein>
<sequence length="330" mass="35955">MASKNVEKTRARLEKRIEEGAYYEAHQQLRVVSQRYVKAKDYSAAIEILSSGAQALLKAGQGGSGCDLCLLMIEVFKTSNSSPTAALKAQVMQLITLINPEEPGRKRVINETIAWTSKHGEFPAGDPELHHFIGHLFAKEDNVYDAEKHLIVGTRDSAPVLTDLLYSWYSEDEPHTAPTYIARAVFPYLLIGNLRDASRCLQLFTAELVKHNSGGGLVVQEVQSATSDFRVFPALPLLNFLGLLLLAIQSGGADVFRGLKSHYAGALKEVKGWDEILDQIGEIYFGIQIRRSNNLFDMMGNLFGGNPAAAAPARQIGGAASGNAAPVDLD</sequence>
<evidence type="ECO:0000313" key="6">
    <source>
        <dbReference type="Proteomes" id="UP000277580"/>
    </source>
</evidence>
<dbReference type="InterPro" id="IPR011990">
    <property type="entry name" value="TPR-like_helical_dom_sf"/>
</dbReference>
<dbReference type="EMBL" id="ML119122">
    <property type="protein sequence ID" value="RPB13608.1"/>
    <property type="molecule type" value="Genomic_DNA"/>
</dbReference>
<dbReference type="InterPro" id="IPR007317">
    <property type="entry name" value="GET4"/>
</dbReference>
<proteinExistence type="inferred from homology"/>